<dbReference type="InterPro" id="IPR029058">
    <property type="entry name" value="AB_hydrolase_fold"/>
</dbReference>
<evidence type="ECO:0000313" key="2">
    <source>
        <dbReference type="EMBL" id="BBH07668.1"/>
    </source>
</evidence>
<dbReference type="Pfam" id="PF12697">
    <property type="entry name" value="Abhydrolase_6"/>
    <property type="match status" value="1"/>
</dbReference>
<gene>
    <name evidence="2" type="ORF">Prudu_019668</name>
</gene>
<dbReference type="GO" id="GO:0016787">
    <property type="term" value="F:hydrolase activity"/>
    <property type="evidence" value="ECO:0007669"/>
    <property type="project" value="UniProtKB-KW"/>
</dbReference>
<protein>
    <submittedName>
        <fullName evidence="2">Alpha/beta-Hydrolases superfamily protein</fullName>
    </submittedName>
</protein>
<dbReference type="EMBL" id="AP019303">
    <property type="protein sequence ID" value="BBH07668.1"/>
    <property type="molecule type" value="Genomic_DNA"/>
</dbReference>
<dbReference type="SUPFAM" id="SSF53474">
    <property type="entry name" value="alpha/beta-Hydrolases"/>
    <property type="match status" value="1"/>
</dbReference>
<evidence type="ECO:0000259" key="1">
    <source>
        <dbReference type="Pfam" id="PF12697"/>
    </source>
</evidence>
<sequence>MTRHDAVVAETLSPETVEDLGIYIVSFDRPGYGESDPNPKRTVKGMASDIEELADQLGLGHRFYVIGFSMGGQVLWSCLKYIPHRLAGAAILAPVVNYWWAGFPANLSTEAYSQQLQQDQWALRVSHYTPWLTYFWNTQKWFPASSVVAHSRDILSDQDKELMAKLEKRGTYVVRQQGEFESLHRDMIVGFGTWEFTPLDLENPFPNNEGSVHLWHGADDRLVPVKPQRYIAQRLPWIHYHELPGAGHLFPHADGMCDNIVKALLTEG</sequence>
<proteinExistence type="predicted"/>
<dbReference type="Gene3D" id="3.40.50.1820">
    <property type="entry name" value="alpha/beta hydrolase"/>
    <property type="match status" value="1"/>
</dbReference>
<dbReference type="PANTHER" id="PTHR45763">
    <property type="entry name" value="HYDROLASE, ALPHA/BETA FOLD FAMILY PROTEIN, EXPRESSED-RELATED"/>
    <property type="match status" value="1"/>
</dbReference>
<keyword evidence="2" id="KW-0378">Hydrolase</keyword>
<organism evidence="2">
    <name type="scientific">Prunus dulcis</name>
    <name type="common">Almond</name>
    <name type="synonym">Amygdalus dulcis</name>
    <dbReference type="NCBI Taxonomy" id="3755"/>
    <lineage>
        <taxon>Eukaryota</taxon>
        <taxon>Viridiplantae</taxon>
        <taxon>Streptophyta</taxon>
        <taxon>Embryophyta</taxon>
        <taxon>Tracheophyta</taxon>
        <taxon>Spermatophyta</taxon>
        <taxon>Magnoliopsida</taxon>
        <taxon>eudicotyledons</taxon>
        <taxon>Gunneridae</taxon>
        <taxon>Pentapetalae</taxon>
        <taxon>rosids</taxon>
        <taxon>fabids</taxon>
        <taxon>Rosales</taxon>
        <taxon>Rosaceae</taxon>
        <taxon>Amygdaloideae</taxon>
        <taxon>Amygdaleae</taxon>
        <taxon>Prunus</taxon>
    </lineage>
</organism>
<feature type="domain" description="AB hydrolase-1" evidence="1">
    <location>
        <begin position="22"/>
        <end position="254"/>
    </location>
</feature>
<dbReference type="InterPro" id="IPR000073">
    <property type="entry name" value="AB_hydrolase_1"/>
</dbReference>
<accession>A0A4Y1RUW2</accession>
<reference evidence="2" key="1">
    <citation type="journal article" date="2019" name="Science">
        <title>Mutation of a bHLH transcription factor allowed almond domestication.</title>
        <authorList>
            <person name="Sanchez-Perez R."/>
            <person name="Pavan S."/>
            <person name="Mazzeo R."/>
            <person name="Moldovan C."/>
            <person name="Aiese Cigliano R."/>
            <person name="Del Cueto J."/>
            <person name="Ricciardi F."/>
            <person name="Lotti C."/>
            <person name="Ricciardi L."/>
            <person name="Dicenta F."/>
            <person name="Lopez-Marques R.L."/>
            <person name="Lindberg Moller B."/>
        </authorList>
    </citation>
    <scope>NUCLEOTIDE SEQUENCE</scope>
</reference>
<name>A0A4Y1RUW2_PRUDU</name>
<dbReference type="FunFam" id="3.40.50.1820:FF:000270">
    <property type="entry name" value="Alpha/beta-Hydrolases superfamily protein"/>
    <property type="match status" value="1"/>
</dbReference>
<dbReference type="PANTHER" id="PTHR45763:SF51">
    <property type="entry name" value="ALPHA_BETA-HYDROLASES SUPERFAMILY PROTEIN"/>
    <property type="match status" value="1"/>
</dbReference>
<dbReference type="AlphaFoldDB" id="A0A4Y1RUW2"/>